<feature type="active site" description="Charge relay system" evidence="2">
    <location>
        <position position="224"/>
    </location>
</feature>
<reference evidence="6" key="1">
    <citation type="submission" date="2011-07" db="EMBL/GenBank/DDBJ databases">
        <authorList>
            <consortium name="Caenorhabditis brenneri Sequencing and Analysis Consortium"/>
            <person name="Wilson R.K."/>
        </authorList>
    </citation>
    <scope>NUCLEOTIDE SEQUENCE [LARGE SCALE GENOMIC DNA]</scope>
    <source>
        <strain evidence="6">PB2801</strain>
    </source>
</reference>
<sequence>MLHVDKVDSLQTEKVHISASGLEKVQCYKFYLKFHYFAGAYHSYCVVQSDENGNIDLARDKPIRGTYHEIDPMGLFLTLQPSQEVRFGHNAGNNKAKPFYYTLQLISNSGIVLDQKNLRKLWIHPRVTPIEVAQNSIHGVIFKPPGPGPFPCISDVPGINGGQSYGRAALFSAEGYLVYTLASFGYKDLPKKMEDVDLEVFSKHVKFVQSLPYCSEKIGLYGMSFGGTIANYLATKHPEISAIAITNVPEAFYRDLAVMKENGNPMECEKIDKDLEVWINRVKRQTPSFLDLFSRLRPDTSIKWERISKDIPFRIVASLDDWLLCGVTNCKRIQENLVITGHKVEIQLVPGGHVMYAPYLPHVSVGYNKYHKFYLGYGGECSLETKSMINVWEKTLKFFEKHLGSPAKLPDYKREIEIVLPSRESKL</sequence>
<dbReference type="PANTHER" id="PTHR10824">
    <property type="entry name" value="ACYL-COENZYME A THIOESTERASE-RELATED"/>
    <property type="match status" value="1"/>
</dbReference>
<dbReference type="EMBL" id="GL379787">
    <property type="protein sequence ID" value="EGT31104.1"/>
    <property type="molecule type" value="Genomic_DNA"/>
</dbReference>
<evidence type="ECO:0000259" key="4">
    <source>
        <dbReference type="Pfam" id="PF08840"/>
    </source>
</evidence>
<feature type="domain" description="BAAT/Acyl-CoA thioester hydrolase C-terminal" evidence="4">
    <location>
        <begin position="196"/>
        <end position="404"/>
    </location>
</feature>
<dbReference type="InParanoid" id="G0M9K5"/>
<dbReference type="PANTHER" id="PTHR10824:SF8">
    <property type="entry name" value="BAAT_C DOMAIN-CONTAINING PROTEIN"/>
    <property type="match status" value="1"/>
</dbReference>
<dbReference type="GO" id="GO:0047617">
    <property type="term" value="F:fatty acyl-CoA hydrolase activity"/>
    <property type="evidence" value="ECO:0007669"/>
    <property type="project" value="TreeGrafter"/>
</dbReference>
<feature type="active site" description="Charge relay system" evidence="2">
    <location>
        <position position="321"/>
    </location>
</feature>
<evidence type="ECO:0000256" key="1">
    <source>
        <dbReference type="ARBA" id="ARBA00006538"/>
    </source>
</evidence>
<dbReference type="Gene3D" id="3.40.50.1820">
    <property type="entry name" value="alpha/beta hydrolase"/>
    <property type="match status" value="1"/>
</dbReference>
<evidence type="ECO:0000313" key="6">
    <source>
        <dbReference type="Proteomes" id="UP000008068"/>
    </source>
</evidence>
<dbReference type="InterPro" id="IPR006862">
    <property type="entry name" value="Thio_Ohase/aa_AcTrfase"/>
</dbReference>
<name>G0M9K5_CAEBE</name>
<feature type="active site" description="Charge relay system" evidence="2">
    <location>
        <position position="353"/>
    </location>
</feature>
<comment type="similarity">
    <text evidence="1">Belongs to the C/M/P thioester hydrolase family.</text>
</comment>
<dbReference type="PIRSF" id="PIRSF016521">
    <property type="entry name" value="Acyl-CoA_hydro"/>
    <property type="match status" value="1"/>
</dbReference>
<dbReference type="AlphaFoldDB" id="G0M9K5"/>
<dbReference type="HOGENOM" id="CLU_029849_4_0_1"/>
<dbReference type="eggNOG" id="ENOG502QQ8Z">
    <property type="taxonomic scope" value="Eukaryota"/>
</dbReference>
<evidence type="ECO:0000256" key="2">
    <source>
        <dbReference type="PIRSR" id="PIRSR016521-1"/>
    </source>
</evidence>
<dbReference type="FunFam" id="2.60.40.2240:FF:000003">
    <property type="entry name" value="Protein CBG04103"/>
    <property type="match status" value="1"/>
</dbReference>
<dbReference type="GO" id="GO:0006631">
    <property type="term" value="P:fatty acid metabolic process"/>
    <property type="evidence" value="ECO:0007669"/>
    <property type="project" value="TreeGrafter"/>
</dbReference>
<organism evidence="6">
    <name type="scientific">Caenorhabditis brenneri</name>
    <name type="common">Nematode worm</name>
    <dbReference type="NCBI Taxonomy" id="135651"/>
    <lineage>
        <taxon>Eukaryota</taxon>
        <taxon>Metazoa</taxon>
        <taxon>Ecdysozoa</taxon>
        <taxon>Nematoda</taxon>
        <taxon>Chromadorea</taxon>
        <taxon>Rhabditida</taxon>
        <taxon>Rhabditina</taxon>
        <taxon>Rhabditomorpha</taxon>
        <taxon>Rhabditoidea</taxon>
        <taxon>Rhabditidae</taxon>
        <taxon>Peloderinae</taxon>
        <taxon>Caenorhabditis</taxon>
    </lineage>
</organism>
<dbReference type="OMA" id="HHRASNF"/>
<feature type="domain" description="Acyl-CoA thioester hydrolase/bile acid-CoA amino acid N-acetyltransferase" evidence="3">
    <location>
        <begin position="13"/>
        <end position="133"/>
    </location>
</feature>
<dbReference type="Gene3D" id="2.60.40.2240">
    <property type="entry name" value="Acyl-CoA thioester hydrolase/BAAT N-terminal domain"/>
    <property type="match status" value="1"/>
</dbReference>
<accession>G0M9K5</accession>
<proteinExistence type="inferred from homology"/>
<dbReference type="GO" id="GO:0006637">
    <property type="term" value="P:acyl-CoA metabolic process"/>
    <property type="evidence" value="ECO:0007669"/>
    <property type="project" value="InterPro"/>
</dbReference>
<protein>
    <recommendedName>
        <fullName evidence="7">BAAT/Acyl-CoA thioester hydrolase C-terminal domain-containing protein</fullName>
    </recommendedName>
</protein>
<dbReference type="Proteomes" id="UP000008068">
    <property type="component" value="Unassembled WGS sequence"/>
</dbReference>
<evidence type="ECO:0000313" key="5">
    <source>
        <dbReference type="EMBL" id="EGT31104.1"/>
    </source>
</evidence>
<dbReference type="OrthoDB" id="6347013at2759"/>
<dbReference type="STRING" id="135651.G0M9K5"/>
<dbReference type="InterPro" id="IPR042490">
    <property type="entry name" value="Thio_Ohase/BAAT_N"/>
</dbReference>
<keyword evidence="6" id="KW-1185">Reference proteome</keyword>
<dbReference type="SUPFAM" id="SSF53474">
    <property type="entry name" value="alpha/beta-Hydrolases"/>
    <property type="match status" value="1"/>
</dbReference>
<dbReference type="InterPro" id="IPR014940">
    <property type="entry name" value="BAAT_C"/>
</dbReference>
<evidence type="ECO:0008006" key="7">
    <source>
        <dbReference type="Google" id="ProtNLM"/>
    </source>
</evidence>
<dbReference type="Pfam" id="PF08840">
    <property type="entry name" value="BAAT_C"/>
    <property type="match status" value="1"/>
</dbReference>
<dbReference type="InterPro" id="IPR029058">
    <property type="entry name" value="AB_hydrolase_fold"/>
</dbReference>
<dbReference type="Pfam" id="PF04775">
    <property type="entry name" value="Bile_Hydr_Trans"/>
    <property type="match status" value="1"/>
</dbReference>
<evidence type="ECO:0000259" key="3">
    <source>
        <dbReference type="Pfam" id="PF04775"/>
    </source>
</evidence>
<gene>
    <name evidence="5" type="ORF">CAEBREN_08594</name>
</gene>
<dbReference type="InterPro" id="IPR016662">
    <property type="entry name" value="Acyl-CoA_thioEstase_long-chain"/>
</dbReference>